<dbReference type="EMBL" id="CP059270">
    <property type="protein sequence ID" value="QLQ80583.1"/>
    <property type="molecule type" value="Genomic_DNA"/>
</dbReference>
<evidence type="ECO:0000256" key="1">
    <source>
        <dbReference type="SAM" id="MobiDB-lite"/>
    </source>
</evidence>
<dbReference type="AlphaFoldDB" id="A0A7H9HTM3"/>
<protein>
    <submittedName>
        <fullName evidence="2">Uncharacterized protein</fullName>
    </submittedName>
</protein>
<evidence type="ECO:0000313" key="2">
    <source>
        <dbReference type="EMBL" id="QLQ80583.1"/>
    </source>
</evidence>
<keyword evidence="3" id="KW-1185">Reference proteome</keyword>
<evidence type="ECO:0000313" key="3">
    <source>
        <dbReference type="Proteomes" id="UP000510647"/>
    </source>
</evidence>
<reference evidence="2 3" key="1">
    <citation type="submission" date="2020-06" db="EMBL/GenBank/DDBJ databases">
        <title>The yeast mating-type switching endonuclease HO is a domesticated member of an unorthodox homing genetic element family.</title>
        <authorList>
            <person name="Coughlan A.Y."/>
            <person name="Lombardi L."/>
            <person name="Braun-Galleani S."/>
            <person name="Martos A.R."/>
            <person name="Galeote V."/>
            <person name="Bigey F."/>
            <person name="Dequin S."/>
            <person name="Byrne K.P."/>
            <person name="Wolfe K.H."/>
        </authorList>
    </citation>
    <scope>NUCLEOTIDE SEQUENCE [LARGE SCALE GENOMIC DNA]</scope>
    <source>
        <strain evidence="2 3">CBS2947</strain>
    </source>
</reference>
<feature type="region of interest" description="Disordered" evidence="1">
    <location>
        <begin position="104"/>
        <end position="129"/>
    </location>
</feature>
<dbReference type="OrthoDB" id="4068713at2759"/>
<gene>
    <name evidence="2" type="ORF">HG537_0D05840</name>
</gene>
<name>A0A7H9HTM3_9SACH</name>
<feature type="compositionally biased region" description="Polar residues" evidence="1">
    <location>
        <begin position="116"/>
        <end position="127"/>
    </location>
</feature>
<sequence length="407" mass="45988">MMVNNENRGVILVRIDNLPPGKSWKQVKYLIGGIIHHSSVLKVKMLPLMSSIVPPFVPFQSCVVSLRGNVDANSLNELLLNLNTFQWDYYNLYAYTLPQPFEMPTSPPMSSREDNTSSGESNQSNSPRFMYPPVNMMAPPRQPSGPMIGGIPQMPGPMMGLPPRRRKYLQPPMNMFLQQLQETEATKAMMGLSLNSDVHPRSSSDILISNGGNGAASSRRLRQIFNEKSFRKQMTGRGMWQLQLDNFPPFLKLDTIEPLTQDDDEVLKEKGLRLIETDQPDKFGRLRWTVLKDFIKLKCPRLLNLNDPSNAEGGESNGDNTREFYVGVYEDSEEQVRLKVTGQDKAEDKLNVVKSTVYKAIVGFNDKELCDMCLANLQGQEYSLGFKLRVKYLPPYDEHQDDGTGTA</sequence>
<accession>A0A7H9HTM3</accession>
<organism evidence="2 3">
    <name type="scientific">Torulaspora globosa</name>
    <dbReference type="NCBI Taxonomy" id="48254"/>
    <lineage>
        <taxon>Eukaryota</taxon>
        <taxon>Fungi</taxon>
        <taxon>Dikarya</taxon>
        <taxon>Ascomycota</taxon>
        <taxon>Saccharomycotina</taxon>
        <taxon>Saccharomycetes</taxon>
        <taxon>Saccharomycetales</taxon>
        <taxon>Saccharomycetaceae</taxon>
        <taxon>Torulaspora</taxon>
    </lineage>
</organism>
<dbReference type="Proteomes" id="UP000510647">
    <property type="component" value="Chromosome 4"/>
</dbReference>
<proteinExistence type="predicted"/>